<sequence>MRFVRFVSTPEVLELVSTYDAEMSQLDAARMMYSQVFEMIAGIVSPAFEYPGYFTYLILND</sequence>
<evidence type="ECO:0000313" key="1">
    <source>
        <dbReference type="EMBL" id="PWA43561.1"/>
    </source>
</evidence>
<name>A0A2U1L3I9_ARTAN</name>
<evidence type="ECO:0000313" key="2">
    <source>
        <dbReference type="Proteomes" id="UP000245207"/>
    </source>
</evidence>
<dbReference type="Proteomes" id="UP000245207">
    <property type="component" value="Unassembled WGS sequence"/>
</dbReference>
<dbReference type="STRING" id="35608.A0A2U1L3I9"/>
<reference evidence="1 2" key="1">
    <citation type="journal article" date="2018" name="Mol. Plant">
        <title>The genome of Artemisia annua provides insight into the evolution of Asteraceae family and artemisinin biosynthesis.</title>
        <authorList>
            <person name="Shen Q."/>
            <person name="Zhang L."/>
            <person name="Liao Z."/>
            <person name="Wang S."/>
            <person name="Yan T."/>
            <person name="Shi P."/>
            <person name="Liu M."/>
            <person name="Fu X."/>
            <person name="Pan Q."/>
            <person name="Wang Y."/>
            <person name="Lv Z."/>
            <person name="Lu X."/>
            <person name="Zhang F."/>
            <person name="Jiang W."/>
            <person name="Ma Y."/>
            <person name="Chen M."/>
            <person name="Hao X."/>
            <person name="Li L."/>
            <person name="Tang Y."/>
            <person name="Lv G."/>
            <person name="Zhou Y."/>
            <person name="Sun X."/>
            <person name="Brodelius P.E."/>
            <person name="Rose J.K.C."/>
            <person name="Tang K."/>
        </authorList>
    </citation>
    <scope>NUCLEOTIDE SEQUENCE [LARGE SCALE GENOMIC DNA]</scope>
    <source>
        <strain evidence="2">cv. Huhao1</strain>
        <tissue evidence="1">Leaf</tissue>
    </source>
</reference>
<organism evidence="1 2">
    <name type="scientific">Artemisia annua</name>
    <name type="common">Sweet wormwood</name>
    <dbReference type="NCBI Taxonomy" id="35608"/>
    <lineage>
        <taxon>Eukaryota</taxon>
        <taxon>Viridiplantae</taxon>
        <taxon>Streptophyta</taxon>
        <taxon>Embryophyta</taxon>
        <taxon>Tracheophyta</taxon>
        <taxon>Spermatophyta</taxon>
        <taxon>Magnoliopsida</taxon>
        <taxon>eudicotyledons</taxon>
        <taxon>Gunneridae</taxon>
        <taxon>Pentapetalae</taxon>
        <taxon>asterids</taxon>
        <taxon>campanulids</taxon>
        <taxon>Asterales</taxon>
        <taxon>Asteraceae</taxon>
        <taxon>Asteroideae</taxon>
        <taxon>Anthemideae</taxon>
        <taxon>Artemisiinae</taxon>
        <taxon>Artemisia</taxon>
    </lineage>
</organism>
<gene>
    <name evidence="1" type="ORF">CTI12_AA533340</name>
</gene>
<dbReference type="AlphaFoldDB" id="A0A2U1L3I9"/>
<proteinExistence type="predicted"/>
<accession>A0A2U1L3I9</accession>
<protein>
    <submittedName>
        <fullName evidence="1">Uncharacterized protein</fullName>
    </submittedName>
</protein>
<dbReference type="EMBL" id="PKPP01011756">
    <property type="protein sequence ID" value="PWA43561.1"/>
    <property type="molecule type" value="Genomic_DNA"/>
</dbReference>
<dbReference type="OrthoDB" id="2020180at2759"/>
<keyword evidence="2" id="KW-1185">Reference proteome</keyword>
<comment type="caution">
    <text evidence="1">The sequence shown here is derived from an EMBL/GenBank/DDBJ whole genome shotgun (WGS) entry which is preliminary data.</text>
</comment>